<dbReference type="InterPro" id="IPR001683">
    <property type="entry name" value="PX_dom"/>
</dbReference>
<comment type="caution">
    <text evidence="15">The sequence shown here is derived from an EMBL/GenBank/DDBJ whole genome shotgun (WGS) entry which is preliminary data.</text>
</comment>
<feature type="domain" description="PX" evidence="14">
    <location>
        <begin position="121"/>
        <end position="239"/>
    </location>
</feature>
<feature type="compositionally biased region" description="Polar residues" evidence="13">
    <location>
        <begin position="53"/>
        <end position="63"/>
    </location>
</feature>
<evidence type="ECO:0000259" key="14">
    <source>
        <dbReference type="PROSITE" id="PS50195"/>
    </source>
</evidence>
<dbReference type="SMART" id="SM00312">
    <property type="entry name" value="PX"/>
    <property type="match status" value="1"/>
</dbReference>
<dbReference type="GO" id="GO:0015031">
    <property type="term" value="P:protein transport"/>
    <property type="evidence" value="ECO:0007669"/>
    <property type="project" value="UniProtKB-KW"/>
</dbReference>
<evidence type="ECO:0000256" key="3">
    <source>
        <dbReference type="ARBA" id="ARBA00004496"/>
    </source>
</evidence>
<name>A0A2S5B5N2_9BASI</name>
<evidence type="ECO:0000256" key="5">
    <source>
        <dbReference type="ARBA" id="ARBA00020436"/>
    </source>
</evidence>
<keyword evidence="8" id="KW-0653">Protein transport</keyword>
<dbReference type="Pfam" id="PF00787">
    <property type="entry name" value="PX"/>
    <property type="match status" value="1"/>
</dbReference>
<evidence type="ECO:0000256" key="1">
    <source>
        <dbReference type="ARBA" id="ARBA00004179"/>
    </source>
</evidence>
<dbReference type="InterPro" id="IPR051074">
    <property type="entry name" value="Sorting_Nexin"/>
</dbReference>
<dbReference type="GO" id="GO:0031901">
    <property type="term" value="C:early endosome membrane"/>
    <property type="evidence" value="ECO:0007669"/>
    <property type="project" value="TreeGrafter"/>
</dbReference>
<dbReference type="AlphaFoldDB" id="A0A2S5B5N2"/>
<keyword evidence="6" id="KW-0813">Transport</keyword>
<dbReference type="InterPro" id="IPR036871">
    <property type="entry name" value="PX_dom_sf"/>
</dbReference>
<dbReference type="Gene3D" id="3.30.1520.10">
    <property type="entry name" value="Phox-like domain"/>
    <property type="match status" value="1"/>
</dbReference>
<dbReference type="PROSITE" id="PS50195">
    <property type="entry name" value="PX"/>
    <property type="match status" value="1"/>
</dbReference>
<reference evidence="15 16" key="1">
    <citation type="journal article" date="2018" name="Front. Microbiol.">
        <title>Prospects for Fungal Bioremediation of Acidic Radioactive Waste Sites: Characterization and Genome Sequence of Rhodotorula taiwanensis MD1149.</title>
        <authorList>
            <person name="Tkavc R."/>
            <person name="Matrosova V.Y."/>
            <person name="Grichenko O.E."/>
            <person name="Gostincar C."/>
            <person name="Volpe R.P."/>
            <person name="Klimenkova P."/>
            <person name="Gaidamakova E.K."/>
            <person name="Zhou C.E."/>
            <person name="Stewart B.J."/>
            <person name="Lyman M.G."/>
            <person name="Malfatti S.A."/>
            <person name="Rubinfeld B."/>
            <person name="Courtot M."/>
            <person name="Singh J."/>
            <person name="Dalgard C.L."/>
            <person name="Hamilton T."/>
            <person name="Frey K.G."/>
            <person name="Gunde-Cimerman N."/>
            <person name="Dugan L."/>
            <person name="Daly M.J."/>
        </authorList>
    </citation>
    <scope>NUCLEOTIDE SEQUENCE [LARGE SCALE GENOMIC DNA]</scope>
    <source>
        <strain evidence="15 16">MD1149</strain>
    </source>
</reference>
<keyword evidence="7" id="KW-0963">Cytoplasm</keyword>
<keyword evidence="10" id="KW-0446">Lipid-binding</keyword>
<comment type="subcellular location">
    <subcellularLocation>
        <location evidence="3">Cytoplasm</location>
    </subcellularLocation>
    <subcellularLocation>
        <location evidence="2">Golgi apparatus membrane</location>
        <topology evidence="2">Peripheral membrane protein</topology>
        <orientation evidence="2">Cytoplasmic side</orientation>
    </subcellularLocation>
    <subcellularLocation>
        <location evidence="1">Prevacuolar compartment membrane</location>
        <topology evidence="1">Peripheral membrane protein</topology>
        <orientation evidence="1">Cytoplasmic side</orientation>
    </subcellularLocation>
</comment>
<sequence length="243" mass="27097">MTSRAPAYDPTHPSDPGLIAPSSGHSPFARLPLPASFSTSSAFPSTSQTSSPYVTDQPRSALNRTFGGGDYVPPDRQLQQHHHSASSSAAGPQPPSVEGQKPAQGEPRGQTLEEMYSAPENTLEIEVRDPQTREFGRKMYTDYEIICRTNIPAFRVRYSSVRRRYSDFEAFREILERESQRVNIPPLPGKVFSGSRFTDEIIEQRREGLERFLQIVAGHPLLQTGSKVLCAFLQDPSWNAANY</sequence>
<feature type="region of interest" description="Disordered" evidence="13">
    <location>
        <begin position="1"/>
        <end position="108"/>
    </location>
</feature>
<evidence type="ECO:0000256" key="11">
    <source>
        <dbReference type="ARBA" id="ARBA00023136"/>
    </source>
</evidence>
<keyword evidence="9" id="KW-0333">Golgi apparatus</keyword>
<dbReference type="GO" id="GO:0034499">
    <property type="term" value="P:late endosome to Golgi transport"/>
    <property type="evidence" value="ECO:0007669"/>
    <property type="project" value="TreeGrafter"/>
</dbReference>
<dbReference type="EMBL" id="PJQD01000059">
    <property type="protein sequence ID" value="POY72089.1"/>
    <property type="molecule type" value="Genomic_DNA"/>
</dbReference>
<dbReference type="Proteomes" id="UP000237144">
    <property type="component" value="Unassembled WGS sequence"/>
</dbReference>
<evidence type="ECO:0000256" key="9">
    <source>
        <dbReference type="ARBA" id="ARBA00023034"/>
    </source>
</evidence>
<keyword evidence="11" id="KW-0472">Membrane</keyword>
<evidence type="ECO:0000256" key="10">
    <source>
        <dbReference type="ARBA" id="ARBA00023121"/>
    </source>
</evidence>
<dbReference type="PANTHER" id="PTHR45963:SF2">
    <property type="entry name" value="RE52028P"/>
    <property type="match status" value="1"/>
</dbReference>
<evidence type="ECO:0000256" key="13">
    <source>
        <dbReference type="SAM" id="MobiDB-lite"/>
    </source>
</evidence>
<keyword evidence="16" id="KW-1185">Reference proteome</keyword>
<evidence type="ECO:0000256" key="7">
    <source>
        <dbReference type="ARBA" id="ARBA00022490"/>
    </source>
</evidence>
<comment type="function">
    <text evidence="12">Required for retention of late Golgi membrane proteins. Component of the retrieval machinery that functions by direct interaction with the cytosolic tails of certain TGN membrane proteins during the sorting/budding process at the prevacuolar compartment. Binds phosphatidylinositol 3-phosphate (PtdIns(P3)).</text>
</comment>
<protein>
    <recommendedName>
        <fullName evidence="5">Sorting nexin-3</fullName>
    </recommendedName>
</protein>
<dbReference type="PANTHER" id="PTHR45963">
    <property type="entry name" value="RE52028P"/>
    <property type="match status" value="1"/>
</dbReference>
<organism evidence="15 16">
    <name type="scientific">Rhodotorula taiwanensis</name>
    <dbReference type="NCBI Taxonomy" id="741276"/>
    <lineage>
        <taxon>Eukaryota</taxon>
        <taxon>Fungi</taxon>
        <taxon>Dikarya</taxon>
        <taxon>Basidiomycota</taxon>
        <taxon>Pucciniomycotina</taxon>
        <taxon>Microbotryomycetes</taxon>
        <taxon>Sporidiobolales</taxon>
        <taxon>Sporidiobolaceae</taxon>
        <taxon>Rhodotorula</taxon>
    </lineage>
</organism>
<evidence type="ECO:0000256" key="2">
    <source>
        <dbReference type="ARBA" id="ARBA00004255"/>
    </source>
</evidence>
<evidence type="ECO:0000313" key="16">
    <source>
        <dbReference type="Proteomes" id="UP000237144"/>
    </source>
</evidence>
<evidence type="ECO:0000256" key="12">
    <source>
        <dbReference type="ARBA" id="ARBA00025533"/>
    </source>
</evidence>
<comment type="similarity">
    <text evidence="4">Belongs to the sorting nexin family.</text>
</comment>
<dbReference type="GO" id="GO:0030904">
    <property type="term" value="C:retromer complex"/>
    <property type="evidence" value="ECO:0007669"/>
    <property type="project" value="TreeGrafter"/>
</dbReference>
<accession>A0A2S5B5N2</accession>
<dbReference type="GO" id="GO:0032456">
    <property type="term" value="P:endocytic recycling"/>
    <property type="evidence" value="ECO:0007669"/>
    <property type="project" value="TreeGrafter"/>
</dbReference>
<dbReference type="STRING" id="741276.A0A2S5B5N2"/>
<evidence type="ECO:0000256" key="8">
    <source>
        <dbReference type="ARBA" id="ARBA00022927"/>
    </source>
</evidence>
<evidence type="ECO:0000256" key="6">
    <source>
        <dbReference type="ARBA" id="ARBA00022448"/>
    </source>
</evidence>
<dbReference type="OrthoDB" id="5227681at2759"/>
<feature type="compositionally biased region" description="Low complexity" evidence="13">
    <location>
        <begin position="34"/>
        <end position="52"/>
    </location>
</feature>
<dbReference type="GO" id="GO:0032266">
    <property type="term" value="F:phosphatidylinositol-3-phosphate binding"/>
    <property type="evidence" value="ECO:0007669"/>
    <property type="project" value="TreeGrafter"/>
</dbReference>
<evidence type="ECO:0000313" key="15">
    <source>
        <dbReference type="EMBL" id="POY72089.1"/>
    </source>
</evidence>
<dbReference type="GO" id="GO:0000139">
    <property type="term" value="C:Golgi membrane"/>
    <property type="evidence" value="ECO:0007669"/>
    <property type="project" value="UniProtKB-SubCell"/>
</dbReference>
<gene>
    <name evidence="15" type="ORF">BMF94_4896</name>
</gene>
<proteinExistence type="inferred from homology"/>
<evidence type="ECO:0000256" key="4">
    <source>
        <dbReference type="ARBA" id="ARBA00010883"/>
    </source>
</evidence>
<dbReference type="SUPFAM" id="SSF64268">
    <property type="entry name" value="PX domain"/>
    <property type="match status" value="1"/>
</dbReference>